<sequence length="167" mass="17270">MMLLLISSAIFTFSCKSDDDGGNAGPAAEGTIVAKVDGTTITTLEMVTFANLVSGTLSIQGNTGGTSSKALTLLINGIDGVGTYPLGGGANIANSASYMEIVVDMSNPMNTQTHTWQAPYDSSQAGEIKISEMTATHVKGTFSFSCKNVNGDNSVKNVTEGSFNIQL</sequence>
<name>A0A1W2BAZ6_9FLAO</name>
<evidence type="ECO:0000313" key="1">
    <source>
        <dbReference type="EMBL" id="SMC70076.1"/>
    </source>
</evidence>
<keyword evidence="2" id="KW-1185">Reference proteome</keyword>
<dbReference type="AlphaFoldDB" id="A0A1W2BAZ6"/>
<accession>A0A1W2BAZ6</accession>
<dbReference type="InterPro" id="IPR046219">
    <property type="entry name" value="DUF6252"/>
</dbReference>
<dbReference type="Pfam" id="PF19765">
    <property type="entry name" value="DUF6252"/>
    <property type="match status" value="1"/>
</dbReference>
<organism evidence="1 2">
    <name type="scientific">Moheibacter sediminis</name>
    <dbReference type="NCBI Taxonomy" id="1434700"/>
    <lineage>
        <taxon>Bacteria</taxon>
        <taxon>Pseudomonadati</taxon>
        <taxon>Bacteroidota</taxon>
        <taxon>Flavobacteriia</taxon>
        <taxon>Flavobacteriales</taxon>
        <taxon>Weeksellaceae</taxon>
        <taxon>Moheibacter</taxon>
    </lineage>
</organism>
<gene>
    <name evidence="1" type="ORF">SAMN06296427_10621</name>
</gene>
<reference evidence="2" key="1">
    <citation type="submission" date="2017-04" db="EMBL/GenBank/DDBJ databases">
        <authorList>
            <person name="Varghese N."/>
            <person name="Submissions S."/>
        </authorList>
    </citation>
    <scope>NUCLEOTIDE SEQUENCE [LARGE SCALE GENOMIC DNA]</scope>
    <source>
        <strain evidence="2">CGMCC 1.12708</strain>
    </source>
</reference>
<dbReference type="EMBL" id="FWXS01000006">
    <property type="protein sequence ID" value="SMC70076.1"/>
    <property type="molecule type" value="Genomic_DNA"/>
</dbReference>
<protein>
    <submittedName>
        <fullName evidence="1">Uncharacterized protein</fullName>
    </submittedName>
</protein>
<proteinExistence type="predicted"/>
<dbReference type="STRING" id="1434700.SAMN06296427_10621"/>
<evidence type="ECO:0000313" key="2">
    <source>
        <dbReference type="Proteomes" id="UP000192393"/>
    </source>
</evidence>
<dbReference type="Proteomes" id="UP000192393">
    <property type="component" value="Unassembled WGS sequence"/>
</dbReference>